<dbReference type="Proteomes" id="UP000799438">
    <property type="component" value="Unassembled WGS sequence"/>
</dbReference>
<protein>
    <submittedName>
        <fullName evidence="2">Uncharacterized protein</fullName>
    </submittedName>
</protein>
<feature type="region of interest" description="Disordered" evidence="1">
    <location>
        <begin position="121"/>
        <end position="149"/>
    </location>
</feature>
<evidence type="ECO:0000256" key="1">
    <source>
        <dbReference type="SAM" id="MobiDB-lite"/>
    </source>
</evidence>
<accession>A0A6A6B0C3</accession>
<evidence type="ECO:0000313" key="2">
    <source>
        <dbReference type="EMBL" id="KAF2136998.1"/>
    </source>
</evidence>
<organism evidence="2 3">
    <name type="scientific">Aplosporella prunicola CBS 121167</name>
    <dbReference type="NCBI Taxonomy" id="1176127"/>
    <lineage>
        <taxon>Eukaryota</taxon>
        <taxon>Fungi</taxon>
        <taxon>Dikarya</taxon>
        <taxon>Ascomycota</taxon>
        <taxon>Pezizomycotina</taxon>
        <taxon>Dothideomycetes</taxon>
        <taxon>Dothideomycetes incertae sedis</taxon>
        <taxon>Botryosphaeriales</taxon>
        <taxon>Aplosporellaceae</taxon>
        <taxon>Aplosporella</taxon>
    </lineage>
</organism>
<dbReference type="GeneID" id="54292565"/>
<feature type="region of interest" description="Disordered" evidence="1">
    <location>
        <begin position="52"/>
        <end position="84"/>
    </location>
</feature>
<evidence type="ECO:0000313" key="3">
    <source>
        <dbReference type="Proteomes" id="UP000799438"/>
    </source>
</evidence>
<dbReference type="EMBL" id="ML995508">
    <property type="protein sequence ID" value="KAF2136998.1"/>
    <property type="molecule type" value="Genomic_DNA"/>
</dbReference>
<proteinExistence type="predicted"/>
<gene>
    <name evidence="2" type="ORF">K452DRAFT_114714</name>
</gene>
<name>A0A6A6B0C3_9PEZI</name>
<reference evidence="2" key="1">
    <citation type="journal article" date="2020" name="Stud. Mycol.">
        <title>101 Dothideomycetes genomes: a test case for predicting lifestyles and emergence of pathogens.</title>
        <authorList>
            <person name="Haridas S."/>
            <person name="Albert R."/>
            <person name="Binder M."/>
            <person name="Bloem J."/>
            <person name="Labutti K."/>
            <person name="Salamov A."/>
            <person name="Andreopoulos B."/>
            <person name="Baker S."/>
            <person name="Barry K."/>
            <person name="Bills G."/>
            <person name="Bluhm B."/>
            <person name="Cannon C."/>
            <person name="Castanera R."/>
            <person name="Culley D."/>
            <person name="Daum C."/>
            <person name="Ezra D."/>
            <person name="Gonzalez J."/>
            <person name="Henrissat B."/>
            <person name="Kuo A."/>
            <person name="Liang C."/>
            <person name="Lipzen A."/>
            <person name="Lutzoni F."/>
            <person name="Magnuson J."/>
            <person name="Mondo S."/>
            <person name="Nolan M."/>
            <person name="Ohm R."/>
            <person name="Pangilinan J."/>
            <person name="Park H.-J."/>
            <person name="Ramirez L."/>
            <person name="Alfaro M."/>
            <person name="Sun H."/>
            <person name="Tritt A."/>
            <person name="Yoshinaga Y."/>
            <person name="Zwiers L.-H."/>
            <person name="Turgeon B."/>
            <person name="Goodwin S."/>
            <person name="Spatafora J."/>
            <person name="Crous P."/>
            <person name="Grigoriev I."/>
        </authorList>
    </citation>
    <scope>NUCLEOTIDE SEQUENCE</scope>
    <source>
        <strain evidence="2">CBS 121167</strain>
    </source>
</reference>
<dbReference type="RefSeq" id="XP_033392716.1">
    <property type="nucleotide sequence ID" value="XM_033535071.1"/>
</dbReference>
<feature type="compositionally biased region" description="Basic residues" evidence="1">
    <location>
        <begin position="63"/>
        <end position="76"/>
    </location>
</feature>
<dbReference type="AlphaFoldDB" id="A0A6A6B0C3"/>
<keyword evidence="3" id="KW-1185">Reference proteome</keyword>
<sequence>MTDSISGWSRKPPIDLNAVEPTKLAVLYAPQPVPPSHKTVFLVGIPTPLTSSTAAAAAEDKRRIRPTPKPPARRQNRTAPNRSHCNIVKKKESMSKRSRGVCRFVSASSLFISPDSSARRPLYHTAHQQHPLVTLGTPEEERERKKKEH</sequence>